<protein>
    <submittedName>
        <fullName evidence="1">Uncharacterized protein</fullName>
    </submittedName>
</protein>
<evidence type="ECO:0000313" key="2">
    <source>
        <dbReference type="Proteomes" id="UP001295423"/>
    </source>
</evidence>
<name>A0AAD2FGI0_9STRA</name>
<accession>A0AAD2FGI0</accession>
<keyword evidence="2" id="KW-1185">Reference proteome</keyword>
<dbReference type="EMBL" id="CAKOGP040000091">
    <property type="protein sequence ID" value="CAJ1929603.1"/>
    <property type="molecule type" value="Genomic_DNA"/>
</dbReference>
<dbReference type="AlphaFoldDB" id="A0AAD2FGI0"/>
<sequence length="115" mass="13225">MIDCLPDNWPTSLFICPFLDCVYELLTNQDVTGPNGENISLPHPTNPFKFRPDPEDKPNFVSEMHHGTWWRDTMELKCDEGKREMLVPIILYGDEINTDKQGKQTACTFNLTLGH</sequence>
<proteinExistence type="predicted"/>
<organism evidence="1 2">
    <name type="scientific">Cylindrotheca closterium</name>
    <dbReference type="NCBI Taxonomy" id="2856"/>
    <lineage>
        <taxon>Eukaryota</taxon>
        <taxon>Sar</taxon>
        <taxon>Stramenopiles</taxon>
        <taxon>Ochrophyta</taxon>
        <taxon>Bacillariophyta</taxon>
        <taxon>Bacillariophyceae</taxon>
        <taxon>Bacillariophycidae</taxon>
        <taxon>Bacillariales</taxon>
        <taxon>Bacillariaceae</taxon>
        <taxon>Cylindrotheca</taxon>
    </lineage>
</organism>
<comment type="caution">
    <text evidence="1">The sequence shown here is derived from an EMBL/GenBank/DDBJ whole genome shotgun (WGS) entry which is preliminary data.</text>
</comment>
<gene>
    <name evidence="1" type="ORF">CYCCA115_LOCUS1719</name>
</gene>
<dbReference type="Proteomes" id="UP001295423">
    <property type="component" value="Unassembled WGS sequence"/>
</dbReference>
<reference evidence="1" key="1">
    <citation type="submission" date="2023-08" db="EMBL/GenBank/DDBJ databases">
        <authorList>
            <person name="Audoor S."/>
            <person name="Bilcke G."/>
        </authorList>
    </citation>
    <scope>NUCLEOTIDE SEQUENCE</scope>
</reference>
<evidence type="ECO:0000313" key="1">
    <source>
        <dbReference type="EMBL" id="CAJ1929603.1"/>
    </source>
</evidence>